<dbReference type="Ensembl" id="ENSOCUT00000023674.2">
    <property type="protein sequence ID" value="ENSOCUP00000042948.1"/>
    <property type="gene ID" value="ENSOCUG00000024276.2"/>
</dbReference>
<evidence type="ECO:0000256" key="4">
    <source>
        <dbReference type="ARBA" id="ARBA00022884"/>
    </source>
</evidence>
<dbReference type="GO" id="GO:0003723">
    <property type="term" value="F:RNA binding"/>
    <property type="evidence" value="ECO:0007669"/>
    <property type="project" value="UniProtKB-UniRule"/>
</dbReference>
<keyword evidence="5 6" id="KW-0539">Nucleus</keyword>
<dbReference type="InParanoid" id="A0A5F9DAU2"/>
<comment type="subunit">
    <text evidence="6">Monomer and homodimer.</text>
</comment>
<dbReference type="STRING" id="9986.ENSOCUP00000042948"/>
<evidence type="ECO:0000256" key="6">
    <source>
        <dbReference type="RuleBase" id="RU368003"/>
    </source>
</evidence>
<keyword evidence="6" id="KW-0238">DNA-binding</keyword>
<dbReference type="Proteomes" id="UP000001811">
    <property type="component" value="Chromosome X"/>
</dbReference>
<evidence type="ECO:0000256" key="5">
    <source>
        <dbReference type="ARBA" id="ARBA00023242"/>
    </source>
</evidence>
<dbReference type="InterPro" id="IPR011082">
    <property type="entry name" value="Exosome-assoc_fac/DNA_repair"/>
</dbReference>
<protein>
    <recommendedName>
        <fullName evidence="2 6">Nuclear nucleic acid-binding protein C1D</fullName>
    </recommendedName>
</protein>
<dbReference type="GO" id="GO:0000178">
    <property type="term" value="C:exosome (RNase complex)"/>
    <property type="evidence" value="ECO:0007669"/>
    <property type="project" value="TreeGrafter"/>
</dbReference>
<dbReference type="EMBL" id="AAGW02057580">
    <property type="status" value="NOT_ANNOTATED_CDS"/>
    <property type="molecule type" value="Genomic_DNA"/>
</dbReference>
<keyword evidence="9" id="KW-1185">Reference proteome</keyword>
<accession>A0A5F9DAU2</accession>
<evidence type="ECO:0000256" key="7">
    <source>
        <dbReference type="SAM" id="MobiDB-lite"/>
    </source>
</evidence>
<evidence type="ECO:0000256" key="3">
    <source>
        <dbReference type="ARBA" id="ARBA00022552"/>
    </source>
</evidence>
<dbReference type="InterPro" id="IPR007146">
    <property type="entry name" value="Sas10/Utp3/C1D"/>
</dbReference>
<evidence type="ECO:0000313" key="8">
    <source>
        <dbReference type="Ensembl" id="ENSOCUP00000042948.1"/>
    </source>
</evidence>
<dbReference type="AlphaFoldDB" id="A0A5F9DAU2"/>
<dbReference type="GO" id="GO:0003677">
    <property type="term" value="F:DNA binding"/>
    <property type="evidence" value="ECO:0007669"/>
    <property type="project" value="UniProtKB-KW"/>
</dbReference>
<reference evidence="8" key="3">
    <citation type="submission" date="2025-09" db="UniProtKB">
        <authorList>
            <consortium name="Ensembl"/>
        </authorList>
    </citation>
    <scope>IDENTIFICATION</scope>
    <source>
        <strain evidence="8">Thorbecke</strain>
    </source>
</reference>
<keyword evidence="4 6" id="KW-0694">RNA-binding</keyword>
<evidence type="ECO:0000256" key="2">
    <source>
        <dbReference type="ARBA" id="ARBA00015212"/>
    </source>
</evidence>
<evidence type="ECO:0000256" key="1">
    <source>
        <dbReference type="ARBA" id="ARBA00009154"/>
    </source>
</evidence>
<comment type="function">
    <text evidence="6">Plays a role in the recruitment of the exosome to pre-rRNA to mediate the 3'-5' end processing of the 5.8S rRNA.</text>
</comment>
<sequence>MSTKEKEADLTEAEGSVPGHLELEDEKRGPHSDDDTHKPEDKPLLSHEESFLHQEDVLQETRVNNPEDKDLQNLSGMKGMKMKCEKLKSMGNNKGTMYSLFFSSINLCTHQERRWIAQQLSRRRGVGGFELVIMAGEEINEDYPVEIHEYLSAFENSISTVDEMLKTMMSVSRNELLQKLDPLEQAKVDLVSAYTLNSMFWVYLATQGVNPKEHPVKQELERIRVYMNRVKEIADKKKAGKLDRGAASRFVKKCSLGTET</sequence>
<dbReference type="PANTHER" id="PTHR15341">
    <property type="entry name" value="SUN-COR STEROID HORMONE RECEPTOR CO-REPRESSOR"/>
    <property type="match status" value="1"/>
</dbReference>
<feature type="compositionally biased region" description="Basic and acidic residues" evidence="7">
    <location>
        <begin position="21"/>
        <end position="50"/>
    </location>
</feature>
<reference evidence="8" key="2">
    <citation type="submission" date="2025-08" db="UniProtKB">
        <authorList>
            <consortium name="Ensembl"/>
        </authorList>
    </citation>
    <scope>IDENTIFICATION</scope>
    <source>
        <strain evidence="8">Thorbecke</strain>
    </source>
</reference>
<dbReference type="GO" id="GO:0000460">
    <property type="term" value="P:maturation of 5.8S rRNA"/>
    <property type="evidence" value="ECO:0007669"/>
    <property type="project" value="TreeGrafter"/>
</dbReference>
<keyword evidence="6" id="KW-0963">Cytoplasm</keyword>
<evidence type="ECO:0000313" key="9">
    <source>
        <dbReference type="Proteomes" id="UP000001811"/>
    </source>
</evidence>
<comment type="similarity">
    <text evidence="1 6">Belongs to the C1D family.</text>
</comment>
<name>A0A5F9DAU2_RABIT</name>
<proteinExistence type="inferred from homology"/>
<dbReference type="Bgee" id="ENSOCUG00000024276">
    <property type="expression patterns" value="Expressed in autopod skin and 1 other cell type or tissue"/>
</dbReference>
<organism evidence="8 9">
    <name type="scientific">Oryctolagus cuniculus</name>
    <name type="common">Rabbit</name>
    <dbReference type="NCBI Taxonomy" id="9986"/>
    <lineage>
        <taxon>Eukaryota</taxon>
        <taxon>Metazoa</taxon>
        <taxon>Chordata</taxon>
        <taxon>Craniata</taxon>
        <taxon>Vertebrata</taxon>
        <taxon>Euteleostomi</taxon>
        <taxon>Mammalia</taxon>
        <taxon>Eutheria</taxon>
        <taxon>Euarchontoglires</taxon>
        <taxon>Glires</taxon>
        <taxon>Lagomorpha</taxon>
        <taxon>Leporidae</taxon>
        <taxon>Oryctolagus</taxon>
    </lineage>
</organism>
<dbReference type="GO" id="GO:0010468">
    <property type="term" value="P:regulation of gene expression"/>
    <property type="evidence" value="ECO:0007669"/>
    <property type="project" value="TreeGrafter"/>
</dbReference>
<dbReference type="GO" id="GO:0005737">
    <property type="term" value="C:cytoplasm"/>
    <property type="evidence" value="ECO:0007669"/>
    <property type="project" value="UniProtKB-SubCell"/>
</dbReference>
<keyword evidence="3 6" id="KW-0698">rRNA processing</keyword>
<dbReference type="GO" id="GO:0005730">
    <property type="term" value="C:nucleolus"/>
    <property type="evidence" value="ECO:0007669"/>
    <property type="project" value="UniProtKB-SubCell"/>
</dbReference>
<comment type="subcellular location">
    <subcellularLocation>
        <location evidence="6">Cytoplasm</location>
    </subcellularLocation>
    <subcellularLocation>
        <location evidence="6">Nucleus</location>
        <location evidence="6">Nucleolus</location>
    </subcellularLocation>
</comment>
<dbReference type="PANTHER" id="PTHR15341:SF3">
    <property type="entry name" value="NUCLEAR NUCLEIC ACID-BINDING PROTEIN C1D"/>
    <property type="match status" value="1"/>
</dbReference>
<feature type="region of interest" description="Disordered" evidence="7">
    <location>
        <begin position="1"/>
        <end position="50"/>
    </location>
</feature>
<dbReference type="Pfam" id="PF04000">
    <property type="entry name" value="Sas10_Utp3"/>
    <property type="match status" value="1"/>
</dbReference>
<reference evidence="8 9" key="1">
    <citation type="journal article" date="2011" name="Nature">
        <title>A high-resolution map of human evolutionary constraint using 29 mammals.</title>
        <authorList>
            <person name="Lindblad-Toh K."/>
            <person name="Garber M."/>
            <person name="Zuk O."/>
            <person name="Lin M.F."/>
            <person name="Parker B.J."/>
            <person name="Washietl S."/>
            <person name="Kheradpour P."/>
            <person name="Ernst J."/>
            <person name="Jordan G."/>
            <person name="Mauceli E."/>
            <person name="Ward L.D."/>
            <person name="Lowe C.B."/>
            <person name="Holloway A.K."/>
            <person name="Clamp M."/>
            <person name="Gnerre S."/>
            <person name="Alfoldi J."/>
            <person name="Beal K."/>
            <person name="Chang J."/>
            <person name="Clawson H."/>
            <person name="Cuff J."/>
            <person name="Di Palma F."/>
            <person name="Fitzgerald S."/>
            <person name="Flicek P."/>
            <person name="Guttman M."/>
            <person name="Hubisz M.J."/>
            <person name="Jaffe D.B."/>
            <person name="Jungreis I."/>
            <person name="Kent W.J."/>
            <person name="Kostka D."/>
            <person name="Lara M."/>
            <person name="Martins A.L."/>
            <person name="Massingham T."/>
            <person name="Moltke I."/>
            <person name="Raney B.J."/>
            <person name="Rasmussen M.D."/>
            <person name="Robinson J."/>
            <person name="Stark A."/>
            <person name="Vilella A.J."/>
            <person name="Wen J."/>
            <person name="Xie X."/>
            <person name="Zody M.C."/>
            <person name="Baldwin J."/>
            <person name="Bloom T."/>
            <person name="Chin C.W."/>
            <person name="Heiman D."/>
            <person name="Nicol R."/>
            <person name="Nusbaum C."/>
            <person name="Young S."/>
            <person name="Wilkinson J."/>
            <person name="Worley K.C."/>
            <person name="Kovar C.L."/>
            <person name="Muzny D.M."/>
            <person name="Gibbs R.A."/>
            <person name="Cree A."/>
            <person name="Dihn H.H."/>
            <person name="Fowler G."/>
            <person name="Jhangiani S."/>
            <person name="Joshi V."/>
            <person name="Lee S."/>
            <person name="Lewis L.R."/>
            <person name="Nazareth L.V."/>
            <person name="Okwuonu G."/>
            <person name="Santibanez J."/>
            <person name="Warren W.C."/>
            <person name="Mardis E.R."/>
            <person name="Weinstock G.M."/>
            <person name="Wilson R.K."/>
            <person name="Delehaunty K."/>
            <person name="Dooling D."/>
            <person name="Fronik C."/>
            <person name="Fulton L."/>
            <person name="Fulton B."/>
            <person name="Graves T."/>
            <person name="Minx P."/>
            <person name="Sodergren E."/>
            <person name="Birney E."/>
            <person name="Margulies E.H."/>
            <person name="Herrero J."/>
            <person name="Green E.D."/>
            <person name="Haussler D."/>
            <person name="Siepel A."/>
            <person name="Goldman N."/>
            <person name="Pollard K.S."/>
            <person name="Pedersen J.S."/>
            <person name="Lander E.S."/>
            <person name="Kellis M."/>
        </authorList>
    </citation>
    <scope>NUCLEOTIDE SEQUENCE [LARGE SCALE GENOMIC DNA]</scope>
    <source>
        <strain evidence="8 9">Thorbecke inbred</strain>
    </source>
</reference>
<dbReference type="GeneTree" id="ENSGT00390000015405"/>